<protein>
    <recommendedName>
        <fullName evidence="3">VCBS repeat-containing protein</fullName>
    </recommendedName>
</protein>
<dbReference type="STRING" id="217031.ABB05_12505"/>
<dbReference type="RefSeq" id="WP_064468222.1">
    <property type="nucleotide sequence ID" value="NZ_LDJR01000051.1"/>
</dbReference>
<dbReference type="SUPFAM" id="SSF69318">
    <property type="entry name" value="Integrin alpha N-terminal domain"/>
    <property type="match status" value="1"/>
</dbReference>
<organism evidence="1 2">
    <name type="scientific">Lederbergia galactosidilytica</name>
    <dbReference type="NCBI Taxonomy" id="217031"/>
    <lineage>
        <taxon>Bacteria</taxon>
        <taxon>Bacillati</taxon>
        <taxon>Bacillota</taxon>
        <taxon>Bacilli</taxon>
        <taxon>Bacillales</taxon>
        <taxon>Bacillaceae</taxon>
        <taxon>Lederbergia</taxon>
    </lineage>
</organism>
<dbReference type="InterPro" id="IPR028994">
    <property type="entry name" value="Integrin_alpha_N"/>
</dbReference>
<gene>
    <name evidence="1" type="ORF">ABB05_12505</name>
</gene>
<accession>A0A177ZQQ0</accession>
<reference evidence="1 2" key="1">
    <citation type="submission" date="2015-05" db="EMBL/GenBank/DDBJ databases">
        <title>Comparison of genome.</title>
        <authorList>
            <person name="Zheng Z."/>
            <person name="Sun M."/>
        </authorList>
    </citation>
    <scope>NUCLEOTIDE SEQUENCE [LARGE SCALE GENOMIC DNA]</scope>
    <source>
        <strain evidence="1 2">G25-74</strain>
    </source>
</reference>
<name>A0A177ZQQ0_9BACI</name>
<evidence type="ECO:0008006" key="3">
    <source>
        <dbReference type="Google" id="ProtNLM"/>
    </source>
</evidence>
<sequence>MKFYLNNLIIIVLSLLLSGCSVFESSSALLAPPELPGQKAELKKALSKYIPDNAKLLTPLNSEQHNNPILLVDLDDDHLEEAVVFYKSRQKPSLAEGVILKKKDGEWEKIADISGEGTVLHDLQLADFNGDGKKEIIAGFAYSEEAEDKGLLVFDLFSKKEPVLLLNEAYSYFLVDQFSDTNEVELVLINHNREQSNTISLYHFAQGQLKPLDQLELDPFINGYYKIQSGYISPNQKGLMFDVGVGAHSAATFVISVNEGRLFNVFPHIDLATFKASTSESKDTNGDGILEYAILEEPYMDEPLAYVDTPYITTYYQLNHDWEPEAIARNYINYQYRYRLNLPFEWGKVKIIVSHNEHQVEIIQAETDEVLFDIHITDKVTLPVDNWVKLGETSSYNYWTKTKDRSRWNLFEIIQK</sequence>
<dbReference type="PROSITE" id="PS51257">
    <property type="entry name" value="PROKAR_LIPOPROTEIN"/>
    <property type="match status" value="1"/>
</dbReference>
<evidence type="ECO:0000313" key="2">
    <source>
        <dbReference type="Proteomes" id="UP000077881"/>
    </source>
</evidence>
<keyword evidence="2" id="KW-1185">Reference proteome</keyword>
<comment type="caution">
    <text evidence="1">The sequence shown here is derived from an EMBL/GenBank/DDBJ whole genome shotgun (WGS) entry which is preliminary data.</text>
</comment>
<dbReference type="Proteomes" id="UP000077881">
    <property type="component" value="Unassembled WGS sequence"/>
</dbReference>
<proteinExistence type="predicted"/>
<dbReference type="AlphaFoldDB" id="A0A177ZQQ0"/>
<dbReference type="EMBL" id="LDJR01000051">
    <property type="protein sequence ID" value="OAK70175.1"/>
    <property type="molecule type" value="Genomic_DNA"/>
</dbReference>
<evidence type="ECO:0000313" key="1">
    <source>
        <dbReference type="EMBL" id="OAK70175.1"/>
    </source>
</evidence>
<dbReference type="OrthoDB" id="1743319at2"/>
<dbReference type="PATRIC" id="fig|217031.6.peg.2690"/>